<name>A0A0A7V0H4_9ARCH</name>
<dbReference type="RefSeq" id="WP_256378796.1">
    <property type="nucleotide sequence ID" value="NZ_CP007026.1"/>
</dbReference>
<organism evidence="2 3">
    <name type="scientific">Candidatus Nitrosopelagicus brevis</name>
    <dbReference type="NCBI Taxonomy" id="1410606"/>
    <lineage>
        <taxon>Archaea</taxon>
        <taxon>Nitrososphaerota</taxon>
    </lineage>
</organism>
<dbReference type="KEGG" id="nbv:T478_1390"/>
<evidence type="ECO:0000313" key="3">
    <source>
        <dbReference type="Proteomes" id="UP000030944"/>
    </source>
</evidence>
<feature type="compositionally biased region" description="Acidic residues" evidence="1">
    <location>
        <begin position="17"/>
        <end position="26"/>
    </location>
</feature>
<evidence type="ECO:0000256" key="1">
    <source>
        <dbReference type="SAM" id="MobiDB-lite"/>
    </source>
</evidence>
<evidence type="ECO:0000313" key="2">
    <source>
        <dbReference type="EMBL" id="AJA92532.1"/>
    </source>
</evidence>
<dbReference type="Proteomes" id="UP000030944">
    <property type="component" value="Chromosome"/>
</dbReference>
<feature type="region of interest" description="Disordered" evidence="1">
    <location>
        <begin position="1"/>
        <end position="42"/>
    </location>
</feature>
<dbReference type="GeneID" id="73812516"/>
<gene>
    <name evidence="2" type="ORF">T478_1390</name>
</gene>
<accession>A0A0A7V0H4</accession>
<dbReference type="EMBL" id="CP007026">
    <property type="protein sequence ID" value="AJA92532.1"/>
    <property type="molecule type" value="Genomic_DNA"/>
</dbReference>
<dbReference type="HOGENOM" id="CLU_3245172_0_0_2"/>
<reference evidence="2 3" key="1">
    <citation type="journal article" date="2015" name="Proc. Natl. Acad. Sci. U.S.A.">
        <title>Genomic and proteomic characterization of "Candidatus Nitrosopelagicus brevis": An ammonia-oxidizing archaeon from the open ocean.</title>
        <authorList>
            <person name="Santoro A.E."/>
            <person name="Dupont C.L."/>
            <person name="Richter R.A."/>
            <person name="Craig M.T."/>
            <person name="Carini P."/>
            <person name="McIlvin M.R."/>
            <person name="Yang Y."/>
            <person name="Orsi W.D."/>
            <person name="Moran D.M."/>
            <person name="Saito M.A."/>
        </authorList>
    </citation>
    <scope>NUCLEOTIDE SEQUENCE [LARGE SCALE GENOMIC DNA]</scope>
    <source>
        <strain evidence="3">V2</strain>
    </source>
</reference>
<sequence length="42" mass="4834">MSKMASSKSKKSKEIKDEVEDTVNDEETTRLDKLKVGRKNYS</sequence>
<protein>
    <submittedName>
        <fullName evidence="2">Uncharacterized protein</fullName>
    </submittedName>
</protein>
<proteinExistence type="predicted"/>
<dbReference type="STRING" id="1410606.T478_1390"/>
<dbReference type="AlphaFoldDB" id="A0A0A7V0H4"/>